<dbReference type="EMBL" id="CP068047">
    <property type="protein sequence ID" value="QQR37300.1"/>
    <property type="molecule type" value="Genomic_DNA"/>
</dbReference>
<organism evidence="1 2">
    <name type="scientific">Devosia oryziradicis</name>
    <dbReference type="NCBI Taxonomy" id="2801335"/>
    <lineage>
        <taxon>Bacteria</taxon>
        <taxon>Pseudomonadati</taxon>
        <taxon>Pseudomonadota</taxon>
        <taxon>Alphaproteobacteria</taxon>
        <taxon>Hyphomicrobiales</taxon>
        <taxon>Devosiaceae</taxon>
        <taxon>Devosia</taxon>
    </lineage>
</organism>
<name>A0ABX7C3R6_9HYPH</name>
<evidence type="ECO:0000313" key="1">
    <source>
        <dbReference type="EMBL" id="QQR37300.1"/>
    </source>
</evidence>
<sequence>MKLTPALPILTALGIAVLLLLPADLRAAQSVDLSDMATSCLETPLDDCKVFSAGYLNTANFDDRDGAPFLAWQTQLGSTPTDGIIGGFVLFQHDGTGWSVLDSGFDGFFDVPRLNQESLLHVPGYSQGTGSFNTDRLYQWGDLGAAAPREGWSKIEMDQWLNEVGSLLPAGLEIWKGVEYDFSHPYSGLVARTPLWRSDDANCCGTGGSAVISLDIVDGGLVATGVAYTPPGKTK</sequence>
<accession>A0ABX7C3R6</accession>
<gene>
    <name evidence="1" type="ORF">JI749_06750</name>
</gene>
<evidence type="ECO:0000313" key="2">
    <source>
        <dbReference type="Proteomes" id="UP000595460"/>
    </source>
</evidence>
<reference evidence="1 2" key="1">
    <citation type="submission" date="2021-01" db="EMBL/GenBank/DDBJ databases">
        <title>Genome seq and assembly of Devosia sp. G19.</title>
        <authorList>
            <person name="Chhetri G."/>
        </authorList>
    </citation>
    <scope>NUCLEOTIDE SEQUENCE [LARGE SCALE GENOMIC DNA]</scope>
    <source>
        <strain evidence="1 2">G19</strain>
    </source>
</reference>
<dbReference type="RefSeq" id="WP_201661227.1">
    <property type="nucleotide sequence ID" value="NZ_CP068047.1"/>
</dbReference>
<proteinExistence type="predicted"/>
<protein>
    <submittedName>
        <fullName evidence="1">Uncharacterized protein</fullName>
    </submittedName>
</protein>
<keyword evidence="2" id="KW-1185">Reference proteome</keyword>
<dbReference type="Proteomes" id="UP000595460">
    <property type="component" value="Chromosome"/>
</dbReference>